<keyword evidence="3" id="KW-0597">Phosphoprotein</keyword>
<dbReference type="GO" id="GO:0000155">
    <property type="term" value="F:phosphorelay sensor kinase activity"/>
    <property type="evidence" value="ECO:0007669"/>
    <property type="project" value="InterPro"/>
</dbReference>
<dbReference type="InterPro" id="IPR036097">
    <property type="entry name" value="HisK_dim/P_sf"/>
</dbReference>
<reference evidence="8 9" key="1">
    <citation type="submission" date="2017-10" db="EMBL/GenBank/DDBJ databases">
        <title>Genomics of the genus Arcobacter.</title>
        <authorList>
            <person name="Perez-Cataluna A."/>
            <person name="Figueras M.J."/>
        </authorList>
    </citation>
    <scope>NUCLEOTIDE SEQUENCE [LARGE SCALE GENOMIC DNA]</scope>
    <source>
        <strain evidence="8 9">CECT 8441</strain>
    </source>
</reference>
<keyword evidence="4" id="KW-0732">Signal</keyword>
<dbReference type="Gene3D" id="1.10.287.130">
    <property type="match status" value="1"/>
</dbReference>
<dbReference type="EC" id="2.7.13.3" evidence="2"/>
<evidence type="ECO:0000256" key="1">
    <source>
        <dbReference type="ARBA" id="ARBA00000085"/>
    </source>
</evidence>
<sequence>MRFLFAVFILFSILYGDTSDLTKEEKTWIENNKIRIGLSELYPLTHINKDHQMDGFVSDLLKLIIKKYDLKTTVVSVKQASIPLAIKENKIDIAPLVAGNSVENNLGVYSSEILQIKRVLFVKKEQNKIKTLDDLKNKKVAIVNQLGAIPDIKKNQLEIKVERTNNMKESVQKLLAGDVDALIASPIIIQEYLEDNLIVDLKAIPSISFEPSKMFIFTNKKNPLLQSIIEKGLNSISIKEEKELFDKWFLKDLATLPIIFTKKEIDYLDKKSHINLCVDPDWMPYEKIENHKHIGIVADYMKDFEKKIGVPLKLVETKDWTQSLEYMKEKKCDVLSFVMNIKSRQGYMNFTKAYVNTPLVLVTKRNVSFINDLQSLKDKKIGIQKNFAYNEIIRRKYPNLQIVDVNHLREGLKKVERGEIFGQVTTHLNVAYAFQEEFYGSLQIAGKFDEQWHLSVGVRKDDPILLNIFEKVVDSISDETKQSIINKWVSIKYEKSIDYKLFWSIITFLFFILLLILYTYILQRRYIRKLTKVKEEIELLNSTLEEKVQQRTQELELSNKELKLKTSELEYLNNTLDIRIKKEIDSRKKQEQLLIQQSKLAEMGEMISMIAHQWKQPLSALGTIIQNIHLRHSLKKLDDEYIDKQRILSNALTEKMSKTIDDFRNFFKPNKEKQYFSIKDAIDKTIFLIDDSFKSNSIKIECQIANDIIIYGFESELSQVLLNILTNSKDAFIENKINEPKIVIKTKKIETHMKILVSDNAGGISNSIINKVFEPYFTTKDSYNGTGLGLYMSKIIIEQNMQGQLTVKNNNQGVEFSIYIPIK</sequence>
<evidence type="ECO:0000256" key="6">
    <source>
        <dbReference type="SAM" id="Phobius"/>
    </source>
</evidence>
<keyword evidence="6" id="KW-0472">Membrane</keyword>
<organism evidence="8 9">
    <name type="scientific">Halarcobacter ebronensis</name>
    <dbReference type="NCBI Taxonomy" id="1462615"/>
    <lineage>
        <taxon>Bacteria</taxon>
        <taxon>Pseudomonadati</taxon>
        <taxon>Campylobacterota</taxon>
        <taxon>Epsilonproteobacteria</taxon>
        <taxon>Campylobacterales</taxon>
        <taxon>Arcobacteraceae</taxon>
        <taxon>Halarcobacter</taxon>
    </lineage>
</organism>
<dbReference type="InterPro" id="IPR001638">
    <property type="entry name" value="Solute-binding_3/MltF_N"/>
</dbReference>
<dbReference type="SMART" id="SM00062">
    <property type="entry name" value="PBPb"/>
    <property type="match status" value="2"/>
</dbReference>
<dbReference type="InterPro" id="IPR003594">
    <property type="entry name" value="HATPase_dom"/>
</dbReference>
<proteinExistence type="predicted"/>
<feature type="coiled-coil region" evidence="5">
    <location>
        <begin position="527"/>
        <end position="565"/>
    </location>
</feature>
<keyword evidence="9" id="KW-1185">Reference proteome</keyword>
<dbReference type="InterPro" id="IPR005467">
    <property type="entry name" value="His_kinase_dom"/>
</dbReference>
<keyword evidence="5" id="KW-0175">Coiled coil</keyword>
<dbReference type="PRINTS" id="PR00344">
    <property type="entry name" value="BCTRLSENSOR"/>
</dbReference>
<dbReference type="PANTHER" id="PTHR35936">
    <property type="entry name" value="MEMBRANE-BOUND LYTIC MUREIN TRANSGLYCOSYLASE F"/>
    <property type="match status" value="1"/>
</dbReference>
<dbReference type="SUPFAM" id="SSF55874">
    <property type="entry name" value="ATPase domain of HSP90 chaperone/DNA topoisomerase II/histidine kinase"/>
    <property type="match status" value="1"/>
</dbReference>
<feature type="domain" description="Histidine kinase" evidence="7">
    <location>
        <begin position="609"/>
        <end position="823"/>
    </location>
</feature>
<evidence type="ECO:0000256" key="3">
    <source>
        <dbReference type="ARBA" id="ARBA00022553"/>
    </source>
</evidence>
<dbReference type="RefSeq" id="WP_129088437.1">
    <property type="nucleotide sequence ID" value="NZ_CP053836.1"/>
</dbReference>
<comment type="catalytic activity">
    <reaction evidence="1">
        <text>ATP + protein L-histidine = ADP + protein N-phospho-L-histidine.</text>
        <dbReference type="EC" id="2.7.13.3"/>
    </reaction>
</comment>
<dbReference type="InterPro" id="IPR004358">
    <property type="entry name" value="Sig_transdc_His_kin-like_C"/>
</dbReference>
<dbReference type="InterPro" id="IPR036890">
    <property type="entry name" value="HATPase_C_sf"/>
</dbReference>
<dbReference type="SUPFAM" id="SSF47384">
    <property type="entry name" value="Homodimeric domain of signal transducing histidine kinase"/>
    <property type="match status" value="1"/>
</dbReference>
<comment type="caution">
    <text evidence="8">The sequence shown here is derived from an EMBL/GenBank/DDBJ whole genome shotgun (WGS) entry which is preliminary data.</text>
</comment>
<accession>A0A4Q1AC04</accession>
<dbReference type="OrthoDB" id="5348080at2"/>
<dbReference type="PROSITE" id="PS50109">
    <property type="entry name" value="HIS_KIN"/>
    <property type="match status" value="1"/>
</dbReference>
<dbReference type="InterPro" id="IPR003661">
    <property type="entry name" value="HisK_dim/P_dom"/>
</dbReference>
<dbReference type="Pfam" id="PF02518">
    <property type="entry name" value="HATPase_c"/>
    <property type="match status" value="1"/>
</dbReference>
<dbReference type="CDD" id="cd13708">
    <property type="entry name" value="PBP2_BvgS_like_1"/>
    <property type="match status" value="1"/>
</dbReference>
<dbReference type="SMART" id="SM00387">
    <property type="entry name" value="HATPase_c"/>
    <property type="match status" value="1"/>
</dbReference>
<dbReference type="EMBL" id="PDKK01000024">
    <property type="protein sequence ID" value="RXK00863.1"/>
    <property type="molecule type" value="Genomic_DNA"/>
</dbReference>
<dbReference type="Gene3D" id="3.40.190.10">
    <property type="entry name" value="Periplasmic binding protein-like II"/>
    <property type="match status" value="4"/>
</dbReference>
<name>A0A4Q1AC04_9BACT</name>
<dbReference type="Proteomes" id="UP000289758">
    <property type="component" value="Unassembled WGS sequence"/>
</dbReference>
<evidence type="ECO:0000259" key="7">
    <source>
        <dbReference type="PROSITE" id="PS50109"/>
    </source>
</evidence>
<dbReference type="CDD" id="cd00082">
    <property type="entry name" value="HisKA"/>
    <property type="match status" value="1"/>
</dbReference>
<keyword evidence="6" id="KW-1133">Transmembrane helix</keyword>
<dbReference type="Gene3D" id="3.30.565.10">
    <property type="entry name" value="Histidine kinase-like ATPase, C-terminal domain"/>
    <property type="match status" value="1"/>
</dbReference>
<dbReference type="SUPFAM" id="SSF53850">
    <property type="entry name" value="Periplasmic binding protein-like II"/>
    <property type="match status" value="2"/>
</dbReference>
<protein>
    <recommendedName>
        <fullName evidence="2">histidine kinase</fullName>
        <ecNumber evidence="2">2.7.13.3</ecNumber>
    </recommendedName>
</protein>
<evidence type="ECO:0000313" key="9">
    <source>
        <dbReference type="Proteomes" id="UP000289758"/>
    </source>
</evidence>
<evidence type="ECO:0000256" key="2">
    <source>
        <dbReference type="ARBA" id="ARBA00012438"/>
    </source>
</evidence>
<dbReference type="AlphaFoldDB" id="A0A4Q1AC04"/>
<evidence type="ECO:0000256" key="4">
    <source>
        <dbReference type="ARBA" id="ARBA00022729"/>
    </source>
</evidence>
<evidence type="ECO:0000256" key="5">
    <source>
        <dbReference type="SAM" id="Coils"/>
    </source>
</evidence>
<gene>
    <name evidence="8" type="ORF">CRV07_15155</name>
</gene>
<dbReference type="Pfam" id="PF00497">
    <property type="entry name" value="SBP_bac_3"/>
    <property type="match status" value="2"/>
</dbReference>
<feature type="transmembrane region" description="Helical" evidence="6">
    <location>
        <begin position="501"/>
        <end position="522"/>
    </location>
</feature>
<evidence type="ECO:0000313" key="8">
    <source>
        <dbReference type="EMBL" id="RXK00863.1"/>
    </source>
</evidence>
<keyword evidence="6" id="KW-0812">Transmembrane</keyword>